<dbReference type="EMBL" id="ML120532">
    <property type="protein sequence ID" value="RPA90285.1"/>
    <property type="molecule type" value="Genomic_DNA"/>
</dbReference>
<proteinExistence type="predicted"/>
<feature type="compositionally biased region" description="Low complexity" evidence="1">
    <location>
        <begin position="62"/>
        <end position="80"/>
    </location>
</feature>
<evidence type="ECO:0000313" key="2">
    <source>
        <dbReference type="EMBL" id="RPA90285.1"/>
    </source>
</evidence>
<name>A0A3N4IWU5_9PEZI</name>
<dbReference type="AlphaFoldDB" id="A0A3N4IWU5"/>
<accession>A0A3N4IWU5</accession>
<evidence type="ECO:0000313" key="3">
    <source>
        <dbReference type="Proteomes" id="UP000276215"/>
    </source>
</evidence>
<protein>
    <submittedName>
        <fullName evidence="2">Uncharacterized protein</fullName>
    </submittedName>
</protein>
<gene>
    <name evidence="2" type="ORF">L873DRAFT_470411</name>
</gene>
<evidence type="ECO:0000256" key="1">
    <source>
        <dbReference type="SAM" id="MobiDB-lite"/>
    </source>
</evidence>
<keyword evidence="3" id="KW-1185">Reference proteome</keyword>
<reference evidence="2 3" key="1">
    <citation type="journal article" date="2018" name="Nat. Ecol. Evol.">
        <title>Pezizomycetes genomes reveal the molecular basis of ectomycorrhizal truffle lifestyle.</title>
        <authorList>
            <person name="Murat C."/>
            <person name="Payen T."/>
            <person name="Noel B."/>
            <person name="Kuo A."/>
            <person name="Morin E."/>
            <person name="Chen J."/>
            <person name="Kohler A."/>
            <person name="Krizsan K."/>
            <person name="Balestrini R."/>
            <person name="Da Silva C."/>
            <person name="Montanini B."/>
            <person name="Hainaut M."/>
            <person name="Levati E."/>
            <person name="Barry K.W."/>
            <person name="Belfiori B."/>
            <person name="Cichocki N."/>
            <person name="Clum A."/>
            <person name="Dockter R.B."/>
            <person name="Fauchery L."/>
            <person name="Guy J."/>
            <person name="Iotti M."/>
            <person name="Le Tacon F."/>
            <person name="Lindquist E.A."/>
            <person name="Lipzen A."/>
            <person name="Malagnac F."/>
            <person name="Mello A."/>
            <person name="Molinier V."/>
            <person name="Miyauchi S."/>
            <person name="Poulain J."/>
            <person name="Riccioni C."/>
            <person name="Rubini A."/>
            <person name="Sitrit Y."/>
            <person name="Splivallo R."/>
            <person name="Traeger S."/>
            <person name="Wang M."/>
            <person name="Zifcakova L."/>
            <person name="Wipf D."/>
            <person name="Zambonelli A."/>
            <person name="Paolocci F."/>
            <person name="Nowrousian M."/>
            <person name="Ottonello S."/>
            <person name="Baldrian P."/>
            <person name="Spatafora J.W."/>
            <person name="Henrissat B."/>
            <person name="Nagy L.G."/>
            <person name="Aury J.M."/>
            <person name="Wincker P."/>
            <person name="Grigoriev I.V."/>
            <person name="Bonfante P."/>
            <person name="Martin F.M."/>
        </authorList>
    </citation>
    <scope>NUCLEOTIDE SEQUENCE [LARGE SCALE GENOMIC DNA]</scope>
    <source>
        <strain evidence="2 3">120613-1</strain>
    </source>
</reference>
<dbReference type="Proteomes" id="UP000276215">
    <property type="component" value="Unassembled WGS sequence"/>
</dbReference>
<sequence>MDLPLPILLQQKCRDYAWRSRLKKDIKKDRRILSRARVITGAEALQAMQEADAKKQKQWPKQTSTVNATTQQQQQEANTTPRTLSTIHVTPFTPQVHFDLSKPRSIPHSLQQQRIQQNALAFGEPAWISSSSDEESR</sequence>
<organism evidence="2 3">
    <name type="scientific">Choiromyces venosus 120613-1</name>
    <dbReference type="NCBI Taxonomy" id="1336337"/>
    <lineage>
        <taxon>Eukaryota</taxon>
        <taxon>Fungi</taxon>
        <taxon>Dikarya</taxon>
        <taxon>Ascomycota</taxon>
        <taxon>Pezizomycotina</taxon>
        <taxon>Pezizomycetes</taxon>
        <taxon>Pezizales</taxon>
        <taxon>Tuberaceae</taxon>
        <taxon>Choiromyces</taxon>
    </lineage>
</organism>
<feature type="region of interest" description="Disordered" evidence="1">
    <location>
        <begin position="51"/>
        <end position="82"/>
    </location>
</feature>